<reference evidence="1" key="1">
    <citation type="journal article" date="2021" name="PeerJ">
        <title>Extensive microbial diversity within the chicken gut microbiome revealed by metagenomics and culture.</title>
        <authorList>
            <person name="Gilroy R."/>
            <person name="Ravi A."/>
            <person name="Getino M."/>
            <person name="Pursley I."/>
            <person name="Horton D.L."/>
            <person name="Alikhan N.F."/>
            <person name="Baker D."/>
            <person name="Gharbi K."/>
            <person name="Hall N."/>
            <person name="Watson M."/>
            <person name="Adriaenssens E.M."/>
            <person name="Foster-Nyarko E."/>
            <person name="Jarju S."/>
            <person name="Secka A."/>
            <person name="Antonio M."/>
            <person name="Oren A."/>
            <person name="Chaudhuri R.R."/>
            <person name="La Ragione R."/>
            <person name="Hildebrand F."/>
            <person name="Pallen M.J."/>
        </authorList>
    </citation>
    <scope>NUCLEOTIDE SEQUENCE</scope>
    <source>
        <strain evidence="1">CHK160-9182</strain>
    </source>
</reference>
<dbReference type="SUPFAM" id="SSF48295">
    <property type="entry name" value="TrpR-like"/>
    <property type="match status" value="1"/>
</dbReference>
<dbReference type="EMBL" id="DXHP01000101">
    <property type="protein sequence ID" value="HIW06598.1"/>
    <property type="molecule type" value="Genomic_DNA"/>
</dbReference>
<dbReference type="GO" id="GO:0003700">
    <property type="term" value="F:DNA-binding transcription factor activity"/>
    <property type="evidence" value="ECO:0007669"/>
    <property type="project" value="InterPro"/>
</dbReference>
<reference evidence="1" key="2">
    <citation type="submission" date="2021-04" db="EMBL/GenBank/DDBJ databases">
        <authorList>
            <person name="Gilroy R."/>
        </authorList>
    </citation>
    <scope>NUCLEOTIDE SEQUENCE</scope>
    <source>
        <strain evidence="1">CHK160-9182</strain>
    </source>
</reference>
<dbReference type="GO" id="GO:0043565">
    <property type="term" value="F:sequence-specific DNA binding"/>
    <property type="evidence" value="ECO:0007669"/>
    <property type="project" value="InterPro"/>
</dbReference>
<organism evidence="1 2">
    <name type="scientific">Candidatus Ignatzschineria merdigallinarum</name>
    <dbReference type="NCBI Taxonomy" id="2838621"/>
    <lineage>
        <taxon>Bacteria</taxon>
        <taxon>Pseudomonadati</taxon>
        <taxon>Pseudomonadota</taxon>
        <taxon>Gammaproteobacteria</taxon>
        <taxon>Cardiobacteriales</taxon>
        <taxon>Ignatzschineriaceae</taxon>
        <taxon>Ignatzschineria</taxon>
    </lineage>
</organism>
<gene>
    <name evidence="1" type="ORF">H9889_04650</name>
</gene>
<proteinExistence type="predicted"/>
<dbReference type="Pfam" id="PF01371">
    <property type="entry name" value="Trp_repressor"/>
    <property type="match status" value="1"/>
</dbReference>
<comment type="caution">
    <text evidence="1">The sequence shown here is derived from an EMBL/GenBank/DDBJ whole genome shotgun (WGS) entry which is preliminary data.</text>
</comment>
<dbReference type="InterPro" id="IPR038116">
    <property type="entry name" value="TrpR-like_sf"/>
</dbReference>
<sequence>MSNKEHLSALEQRLDEIDFEKSLCKAFLKIENEKEMMLFLKDLLTPKELSSMIERWKVCQLLERGDLSYREIHALTSASLTTIGRVSRFINEEQNHGYRLVLSRMDPKEKI</sequence>
<dbReference type="InterPro" id="IPR010921">
    <property type="entry name" value="Trp_repressor/repl_initiator"/>
</dbReference>
<dbReference type="InterPro" id="IPR000831">
    <property type="entry name" value="Trp_repress"/>
</dbReference>
<evidence type="ECO:0000313" key="2">
    <source>
        <dbReference type="Proteomes" id="UP000823934"/>
    </source>
</evidence>
<name>A0A9D1Q5Z0_9GAMM</name>
<dbReference type="Gene3D" id="1.10.1270.10">
    <property type="entry name" value="TrpR-like"/>
    <property type="match status" value="1"/>
</dbReference>
<evidence type="ECO:0000313" key="1">
    <source>
        <dbReference type="EMBL" id="HIW06598.1"/>
    </source>
</evidence>
<dbReference type="AlphaFoldDB" id="A0A9D1Q5Z0"/>
<dbReference type="NCBIfam" id="TIGR02531">
    <property type="entry name" value="yecD_yerC"/>
    <property type="match status" value="1"/>
</dbReference>
<dbReference type="PANTHER" id="PTHR40080">
    <property type="entry name" value="LMO1763 PROTEIN"/>
    <property type="match status" value="1"/>
</dbReference>
<dbReference type="Proteomes" id="UP000823934">
    <property type="component" value="Unassembled WGS sequence"/>
</dbReference>
<protein>
    <submittedName>
        <fullName evidence="1">Trp operon repressor</fullName>
    </submittedName>
</protein>
<dbReference type="PIRSF" id="PIRSF012508">
    <property type="entry name" value="YerC"/>
    <property type="match status" value="1"/>
</dbReference>
<dbReference type="InterPro" id="IPR013368">
    <property type="entry name" value="YecD_YerC"/>
</dbReference>
<dbReference type="PANTHER" id="PTHR40080:SF1">
    <property type="entry name" value="TRPR-LIKE PROTEIN YERC_YECD"/>
    <property type="match status" value="1"/>
</dbReference>
<accession>A0A9D1Q5Z0</accession>